<comment type="catalytic activity">
    <reaction evidence="1">
        <text>(4aS,6R)-4a-hydroxy-L-erythro-5,6,7,8-tetrahydrobiopterin = (6R)-L-erythro-6,7-dihydrobiopterin + H2O</text>
        <dbReference type="Rhea" id="RHEA:11920"/>
        <dbReference type="ChEBI" id="CHEBI:15377"/>
        <dbReference type="ChEBI" id="CHEBI:15642"/>
        <dbReference type="ChEBI" id="CHEBI:43120"/>
        <dbReference type="EC" id="4.2.1.96"/>
    </reaction>
</comment>
<comment type="similarity">
    <text evidence="2">Belongs to the pterin-4-alpha-carbinolamine dehydratase family.</text>
</comment>
<sequence length="226" mass="23831">MAPTSGPEQPTRPLTAEAATAAVDGRHWRVVLGRLRAVLDTGDFARGALLVAQVAAVADGLDHHPDVLLRYGRVVVTTTSHDVGALTSRDIALATAVSRIADELGAVGRPDLVAAQEVAIDAIDASAVRPFWRAVLAYDDADGDLVDPAGLGPSYWFQQMAAPRPQRNRIHVDVSVGVEEAQARIEAALAAGGHLVTDEHAPAWWVLADAEGNEACVSTWQGRTDA</sequence>
<evidence type="ECO:0000256" key="3">
    <source>
        <dbReference type="ARBA" id="ARBA00013252"/>
    </source>
</evidence>
<dbReference type="GO" id="GO:0008124">
    <property type="term" value="F:4-alpha-hydroxytetrahydrobiopterin dehydratase activity"/>
    <property type="evidence" value="ECO:0007669"/>
    <property type="project" value="UniProtKB-EC"/>
</dbReference>
<evidence type="ECO:0000313" key="8">
    <source>
        <dbReference type="Proteomes" id="UP000321798"/>
    </source>
</evidence>
<dbReference type="PANTHER" id="PTHR35908:SF1">
    <property type="entry name" value="CONSERVED PROTEIN"/>
    <property type="match status" value="1"/>
</dbReference>
<name>A0A512PIE9_9CELL</name>
<dbReference type="Pfam" id="PF01329">
    <property type="entry name" value="Pterin_4a"/>
    <property type="match status" value="1"/>
</dbReference>
<dbReference type="Gene3D" id="3.30.1360.20">
    <property type="entry name" value="Transcriptional coactivator/pterin dehydratase"/>
    <property type="match status" value="1"/>
</dbReference>
<evidence type="ECO:0000256" key="1">
    <source>
        <dbReference type="ARBA" id="ARBA00001554"/>
    </source>
</evidence>
<dbReference type="EC" id="4.2.1.96" evidence="3"/>
<organism evidence="7 8">
    <name type="scientific">Cellulomonas soli</name>
    <dbReference type="NCBI Taxonomy" id="931535"/>
    <lineage>
        <taxon>Bacteria</taxon>
        <taxon>Bacillati</taxon>
        <taxon>Actinomycetota</taxon>
        <taxon>Actinomycetes</taxon>
        <taxon>Micrococcales</taxon>
        <taxon>Cellulomonadaceae</taxon>
        <taxon>Cellulomonas</taxon>
    </lineage>
</organism>
<dbReference type="Gene3D" id="3.10.180.10">
    <property type="entry name" value="2,3-Dihydroxybiphenyl 1,2-Dioxygenase, domain 1"/>
    <property type="match status" value="1"/>
</dbReference>
<dbReference type="AlphaFoldDB" id="A0A512PIE9"/>
<dbReference type="PANTHER" id="PTHR35908">
    <property type="entry name" value="HYPOTHETICAL FUSION PROTEIN"/>
    <property type="match status" value="1"/>
</dbReference>
<evidence type="ECO:0000256" key="2">
    <source>
        <dbReference type="ARBA" id="ARBA00006472"/>
    </source>
</evidence>
<dbReference type="EMBL" id="BKAL01000020">
    <property type="protein sequence ID" value="GEP70988.1"/>
    <property type="molecule type" value="Genomic_DNA"/>
</dbReference>
<protein>
    <recommendedName>
        <fullName evidence="4">Putative pterin-4-alpha-carbinolamine dehydratase</fullName>
        <ecNumber evidence="3">4.2.1.96</ecNumber>
    </recommendedName>
</protein>
<feature type="domain" description="Glyoxalase-like" evidence="6">
    <location>
        <begin position="118"/>
        <end position="217"/>
    </location>
</feature>
<dbReference type="CDD" id="cd00488">
    <property type="entry name" value="PCD_DCoH"/>
    <property type="match status" value="1"/>
</dbReference>
<dbReference type="InterPro" id="IPR036428">
    <property type="entry name" value="PCD_sf"/>
</dbReference>
<evidence type="ECO:0000256" key="5">
    <source>
        <dbReference type="ARBA" id="ARBA00023239"/>
    </source>
</evidence>
<evidence type="ECO:0000256" key="4">
    <source>
        <dbReference type="ARBA" id="ARBA00021735"/>
    </source>
</evidence>
<comment type="caution">
    <text evidence="7">The sequence shown here is derived from an EMBL/GenBank/DDBJ whole genome shotgun (WGS) entry which is preliminary data.</text>
</comment>
<dbReference type="Pfam" id="PF18029">
    <property type="entry name" value="Glyoxalase_6"/>
    <property type="match status" value="1"/>
</dbReference>
<dbReference type="GO" id="GO:0006729">
    <property type="term" value="P:tetrahydrobiopterin biosynthetic process"/>
    <property type="evidence" value="ECO:0007669"/>
    <property type="project" value="InterPro"/>
</dbReference>
<dbReference type="InterPro" id="IPR029068">
    <property type="entry name" value="Glyas_Bleomycin-R_OHBP_Dase"/>
</dbReference>
<keyword evidence="5" id="KW-0456">Lyase</keyword>
<keyword evidence="8" id="KW-1185">Reference proteome</keyword>
<dbReference type="RefSeq" id="WP_146954754.1">
    <property type="nucleotide sequence ID" value="NZ_BAABBJ010000006.1"/>
</dbReference>
<dbReference type="SUPFAM" id="SSF55248">
    <property type="entry name" value="PCD-like"/>
    <property type="match status" value="1"/>
</dbReference>
<dbReference type="Proteomes" id="UP000321798">
    <property type="component" value="Unassembled WGS sequence"/>
</dbReference>
<accession>A0A512PIE9</accession>
<reference evidence="7 8" key="1">
    <citation type="submission" date="2019-07" db="EMBL/GenBank/DDBJ databases">
        <title>Whole genome shotgun sequence of Cellulomonas soli NBRC 109434.</title>
        <authorList>
            <person name="Hosoyama A."/>
            <person name="Uohara A."/>
            <person name="Ohji S."/>
            <person name="Ichikawa N."/>
        </authorList>
    </citation>
    <scope>NUCLEOTIDE SEQUENCE [LARGE SCALE GENOMIC DNA]</scope>
    <source>
        <strain evidence="7 8">NBRC 109434</strain>
    </source>
</reference>
<dbReference type="InterPro" id="IPR001533">
    <property type="entry name" value="Pterin_deHydtase"/>
</dbReference>
<proteinExistence type="inferred from homology"/>
<dbReference type="InterPro" id="IPR041581">
    <property type="entry name" value="Glyoxalase_6"/>
</dbReference>
<evidence type="ECO:0000259" key="6">
    <source>
        <dbReference type="Pfam" id="PF18029"/>
    </source>
</evidence>
<dbReference type="OrthoDB" id="15077at2"/>
<gene>
    <name evidence="7" type="ORF">CSO01_37030</name>
</gene>
<evidence type="ECO:0000313" key="7">
    <source>
        <dbReference type="EMBL" id="GEP70988.1"/>
    </source>
</evidence>